<feature type="signal peptide" evidence="1">
    <location>
        <begin position="1"/>
        <end position="17"/>
    </location>
</feature>
<reference evidence="3" key="1">
    <citation type="journal article" date="2019" name="Int. J. Syst. Evol. Microbiol.">
        <title>The Global Catalogue of Microorganisms (GCM) 10K type strain sequencing project: providing services to taxonomists for standard genome sequencing and annotation.</title>
        <authorList>
            <consortium name="The Broad Institute Genomics Platform"/>
            <consortium name="The Broad Institute Genome Sequencing Center for Infectious Disease"/>
            <person name="Wu L."/>
            <person name="Ma J."/>
        </authorList>
    </citation>
    <scope>NUCLEOTIDE SEQUENCE [LARGE SCALE GENOMIC DNA]</scope>
    <source>
        <strain evidence="3">KCTC 22245</strain>
    </source>
</reference>
<sequence length="201" mass="21739">MRMLFLSAAALALAACASGPTGPDAAARFDTFQAIQTNDFRAYDKVQVLKPVPGPDVASRIDARTVGRRFDRRPISQQDVDAKMNDLYEDLVRELSRHAEIVDESGPGIITVRTIVTDLDANRPTMAELTDNPGLSLQSIAAGDAAVRIELIEDGQVLAVITDSDNVNNLGDPRLAGVAIWETADRFFEQVARKLGDLFAG</sequence>
<feature type="chain" id="PRO_5046830860" evidence="1">
    <location>
        <begin position="18"/>
        <end position="201"/>
    </location>
</feature>
<evidence type="ECO:0000313" key="2">
    <source>
        <dbReference type="EMBL" id="MFC3301680.1"/>
    </source>
</evidence>
<dbReference type="RefSeq" id="WP_189573140.1">
    <property type="nucleotide sequence ID" value="NZ_BMXU01000001.1"/>
</dbReference>
<organism evidence="2 3">
    <name type="scientific">Parvularcula lutaonensis</name>
    <dbReference type="NCBI Taxonomy" id="491923"/>
    <lineage>
        <taxon>Bacteria</taxon>
        <taxon>Pseudomonadati</taxon>
        <taxon>Pseudomonadota</taxon>
        <taxon>Alphaproteobacteria</taxon>
        <taxon>Parvularculales</taxon>
        <taxon>Parvularculaceae</taxon>
        <taxon>Parvularcula</taxon>
    </lineage>
</organism>
<keyword evidence="3" id="KW-1185">Reference proteome</keyword>
<dbReference type="EMBL" id="JBHRVA010000002">
    <property type="protein sequence ID" value="MFC3301680.1"/>
    <property type="molecule type" value="Genomic_DNA"/>
</dbReference>
<protein>
    <submittedName>
        <fullName evidence="2">DUF3313 family protein</fullName>
    </submittedName>
</protein>
<name>A0ABV7MA86_9PROT</name>
<proteinExistence type="predicted"/>
<gene>
    <name evidence="2" type="ORF">ACFONP_02900</name>
</gene>
<dbReference type="InterPro" id="IPR021747">
    <property type="entry name" value="DUF3313"/>
</dbReference>
<dbReference type="PROSITE" id="PS51257">
    <property type="entry name" value="PROKAR_LIPOPROTEIN"/>
    <property type="match status" value="1"/>
</dbReference>
<dbReference type="Pfam" id="PF11769">
    <property type="entry name" value="DUF3313"/>
    <property type="match status" value="1"/>
</dbReference>
<comment type="caution">
    <text evidence="2">The sequence shown here is derived from an EMBL/GenBank/DDBJ whole genome shotgun (WGS) entry which is preliminary data.</text>
</comment>
<accession>A0ABV7MA86</accession>
<evidence type="ECO:0000313" key="3">
    <source>
        <dbReference type="Proteomes" id="UP001595607"/>
    </source>
</evidence>
<dbReference type="Proteomes" id="UP001595607">
    <property type="component" value="Unassembled WGS sequence"/>
</dbReference>
<keyword evidence="1" id="KW-0732">Signal</keyword>
<evidence type="ECO:0000256" key="1">
    <source>
        <dbReference type="SAM" id="SignalP"/>
    </source>
</evidence>